<dbReference type="RefSeq" id="WP_013445753.1">
    <property type="nucleotide sequence ID" value="NC_014734.1"/>
</dbReference>
<feature type="transmembrane region" description="Helical" evidence="1">
    <location>
        <begin position="20"/>
        <end position="44"/>
    </location>
</feature>
<feature type="transmembrane region" description="Helical" evidence="1">
    <location>
        <begin position="90"/>
        <end position="112"/>
    </location>
</feature>
<evidence type="ECO:0008006" key="4">
    <source>
        <dbReference type="Google" id="ProtNLM"/>
    </source>
</evidence>
<dbReference type="STRING" id="694427.Palpr_2248"/>
<organism evidence="2 3">
    <name type="scientific">Paludibacter propionicigenes (strain DSM 17365 / JCM 13257 / WB4)</name>
    <dbReference type="NCBI Taxonomy" id="694427"/>
    <lineage>
        <taxon>Bacteria</taxon>
        <taxon>Pseudomonadati</taxon>
        <taxon>Bacteroidota</taxon>
        <taxon>Bacteroidia</taxon>
        <taxon>Bacteroidales</taxon>
        <taxon>Paludibacteraceae</taxon>
        <taxon>Paludibacter</taxon>
    </lineage>
</organism>
<keyword evidence="3" id="KW-1185">Reference proteome</keyword>
<reference key="1">
    <citation type="submission" date="2010-11" db="EMBL/GenBank/DDBJ databases">
        <title>The complete genome of Paludibacter propionicigenes DSM 17365.</title>
        <authorList>
            <consortium name="US DOE Joint Genome Institute (JGI-PGF)"/>
            <person name="Lucas S."/>
            <person name="Copeland A."/>
            <person name="Lapidus A."/>
            <person name="Bruce D."/>
            <person name="Goodwin L."/>
            <person name="Pitluck S."/>
            <person name="Kyrpides N."/>
            <person name="Mavromatis K."/>
            <person name="Ivanova N."/>
            <person name="Munk A.C."/>
            <person name="Brettin T."/>
            <person name="Detter J.C."/>
            <person name="Han C."/>
            <person name="Tapia R."/>
            <person name="Land M."/>
            <person name="Hauser L."/>
            <person name="Markowitz V."/>
            <person name="Cheng J.-F."/>
            <person name="Hugenholtz P."/>
            <person name="Woyke T."/>
            <person name="Wu D."/>
            <person name="Gronow S."/>
            <person name="Wellnitz S."/>
            <person name="Brambilla E."/>
            <person name="Klenk H.-P."/>
            <person name="Eisen J.A."/>
        </authorList>
    </citation>
    <scope>NUCLEOTIDE SEQUENCE</scope>
    <source>
        <strain>WB4</strain>
    </source>
</reference>
<dbReference type="AlphaFoldDB" id="E4T6P0"/>
<dbReference type="OrthoDB" id="1097929at2"/>
<dbReference type="EMBL" id="CP002345">
    <property type="protein sequence ID" value="ADQ80384.1"/>
    <property type="molecule type" value="Genomic_DNA"/>
</dbReference>
<evidence type="ECO:0000256" key="1">
    <source>
        <dbReference type="SAM" id="Phobius"/>
    </source>
</evidence>
<dbReference type="KEGG" id="ppn:Palpr_2248"/>
<protein>
    <recommendedName>
        <fullName evidence="4">Transmembrane protein</fullName>
    </recommendedName>
</protein>
<keyword evidence="1" id="KW-0472">Membrane</keyword>
<dbReference type="eggNOG" id="ENOG5032Y15">
    <property type="taxonomic scope" value="Bacteria"/>
</dbReference>
<accession>E4T6P0</accession>
<feature type="transmembrane region" description="Helical" evidence="1">
    <location>
        <begin position="124"/>
        <end position="143"/>
    </location>
</feature>
<reference evidence="2 3" key="2">
    <citation type="journal article" date="2011" name="Stand. Genomic Sci.">
        <title>Complete genome sequence of Paludibacter propionicigenes type strain (WB4).</title>
        <authorList>
            <person name="Gronow S."/>
            <person name="Munk C."/>
            <person name="Lapidus A."/>
            <person name="Nolan M."/>
            <person name="Lucas S."/>
            <person name="Hammon N."/>
            <person name="Deshpande S."/>
            <person name="Cheng J.F."/>
            <person name="Tapia R."/>
            <person name="Han C."/>
            <person name="Goodwin L."/>
            <person name="Pitluck S."/>
            <person name="Liolios K."/>
            <person name="Ivanova N."/>
            <person name="Mavromatis K."/>
            <person name="Mikhailova N."/>
            <person name="Pati A."/>
            <person name="Chen A."/>
            <person name="Palaniappan K."/>
            <person name="Land M."/>
            <person name="Hauser L."/>
            <person name="Chang Y.J."/>
            <person name="Jeffries C.D."/>
            <person name="Brambilla E."/>
            <person name="Rohde M."/>
            <person name="Goker M."/>
            <person name="Detter J.C."/>
            <person name="Woyke T."/>
            <person name="Bristow J."/>
            <person name="Eisen J.A."/>
            <person name="Markowitz V."/>
            <person name="Hugenholtz P."/>
            <person name="Kyrpides N.C."/>
            <person name="Klenk H.P."/>
        </authorList>
    </citation>
    <scope>NUCLEOTIDE SEQUENCE [LARGE SCALE GENOMIC DNA]</scope>
    <source>
        <strain evidence="3">DSM 17365 / JCM 13257 / WB4</strain>
    </source>
</reference>
<evidence type="ECO:0000313" key="2">
    <source>
        <dbReference type="EMBL" id="ADQ80384.1"/>
    </source>
</evidence>
<name>E4T6P0_PALPW</name>
<keyword evidence="1" id="KW-1133">Transmembrane helix</keyword>
<feature type="transmembrane region" description="Helical" evidence="1">
    <location>
        <begin position="50"/>
        <end position="69"/>
    </location>
</feature>
<dbReference type="HOGENOM" id="CLU_128087_0_0_10"/>
<proteinExistence type="predicted"/>
<gene>
    <name evidence="2" type="ordered locus">Palpr_2248</name>
</gene>
<keyword evidence="1" id="KW-0812">Transmembrane</keyword>
<evidence type="ECO:0000313" key="3">
    <source>
        <dbReference type="Proteomes" id="UP000008718"/>
    </source>
</evidence>
<sequence>MIAKNSIYQILKPGIPKRYLLLVAAFVWTFAGGMLLCRGLSTLILFPRLLWLKIIVCTTVGVIFYIVLFSRISRKHIQRIFRMQIERPCLFSFFNLRSYIMMTLMICLGITLRKTGVIPLEYLSAFYIAMGMPLLLSSFRFYYNSISFKKVVE</sequence>
<dbReference type="Proteomes" id="UP000008718">
    <property type="component" value="Chromosome"/>
</dbReference>